<keyword evidence="4" id="KW-0732">Signal</keyword>
<evidence type="ECO:0000313" key="8">
    <source>
        <dbReference type="Proteomes" id="UP000609172"/>
    </source>
</evidence>
<dbReference type="GO" id="GO:0015689">
    <property type="term" value="P:molybdate ion transport"/>
    <property type="evidence" value="ECO:0007669"/>
    <property type="project" value="InterPro"/>
</dbReference>
<dbReference type="PIRSF" id="PIRSF004846">
    <property type="entry name" value="ModA"/>
    <property type="match status" value="1"/>
</dbReference>
<accession>A0A934PPK2</accession>
<dbReference type="PANTHER" id="PTHR30632:SF14">
    <property type="entry name" value="TUNGSTATE_MOLYBDATE_CHROMATE-BINDING PROTEIN MODA"/>
    <property type="match status" value="1"/>
</dbReference>
<dbReference type="PANTHER" id="PTHR30632">
    <property type="entry name" value="MOLYBDATE-BINDING PERIPLASMIC PROTEIN"/>
    <property type="match status" value="1"/>
</dbReference>
<dbReference type="EMBL" id="JAEHFV010000008">
    <property type="protein sequence ID" value="MBK0371064.1"/>
    <property type="molecule type" value="Genomic_DNA"/>
</dbReference>
<dbReference type="GO" id="GO:0046872">
    <property type="term" value="F:metal ion binding"/>
    <property type="evidence" value="ECO:0007669"/>
    <property type="project" value="UniProtKB-KW"/>
</dbReference>
<gene>
    <name evidence="7" type="primary">modA</name>
    <name evidence="7" type="ORF">I5M07_14610</name>
</gene>
<evidence type="ECO:0000256" key="2">
    <source>
        <dbReference type="ARBA" id="ARBA00022505"/>
    </source>
</evidence>
<name>A0A934PPK2_9FLAO</name>
<comment type="subunit">
    <text evidence="5">The complex is composed of two ATP-binding proteins (ModC), two transmembrane proteins (ModB) and a solute-binding protein (ModA).</text>
</comment>
<evidence type="ECO:0000313" key="7">
    <source>
        <dbReference type="EMBL" id="MBK0371064.1"/>
    </source>
</evidence>
<dbReference type="InterPro" id="IPR050682">
    <property type="entry name" value="ModA/WtpA"/>
</dbReference>
<keyword evidence="3 6" id="KW-0479">Metal-binding</keyword>
<organism evidence="7 8">
    <name type="scientific">Flavobacterium agrisoli</name>
    <dbReference type="NCBI Taxonomy" id="2793066"/>
    <lineage>
        <taxon>Bacteria</taxon>
        <taxon>Pseudomonadati</taxon>
        <taxon>Bacteroidota</taxon>
        <taxon>Flavobacteriia</taxon>
        <taxon>Flavobacteriales</taxon>
        <taxon>Flavobacteriaceae</taxon>
        <taxon>Flavobacterium</taxon>
    </lineage>
</organism>
<feature type="binding site" evidence="6">
    <location>
        <position position="166"/>
    </location>
    <ligand>
        <name>molybdate</name>
        <dbReference type="ChEBI" id="CHEBI:36264"/>
    </ligand>
</feature>
<evidence type="ECO:0000256" key="6">
    <source>
        <dbReference type="PIRSR" id="PIRSR004846-1"/>
    </source>
</evidence>
<sequence length="253" mass="28184">MKTKFLYIIPFFWITSLVVGQEKATVVVAANLKSAMDSVAKVYRIQYPKDVIQITYGASGKFYEQISNGAPFDLFFSADMNYPKLLKNNGISVSPIKMYAIGRLAVWSKKIDPTKAKMNSLIDSKIKKIAIANPKTAPYGAKAIESLKHFRLYDKLKPNLVYGENIAQAAQFVAFGAADIGIIALSDALSPAMKKEKGKFYVIPQESHKPLEQGCLILKHGKQNAAAKRFYDYISSEKAIQILTYFGYSQNTK</sequence>
<keyword evidence="2 6" id="KW-0500">Molybdenum</keyword>
<dbReference type="Gene3D" id="3.40.190.10">
    <property type="entry name" value="Periplasmic binding protein-like II"/>
    <property type="match status" value="2"/>
</dbReference>
<evidence type="ECO:0000256" key="4">
    <source>
        <dbReference type="ARBA" id="ARBA00022729"/>
    </source>
</evidence>
<dbReference type="NCBIfam" id="TIGR01256">
    <property type="entry name" value="modA"/>
    <property type="match status" value="1"/>
</dbReference>
<comment type="similarity">
    <text evidence="1">Belongs to the bacterial solute-binding protein ModA family.</text>
</comment>
<dbReference type="Pfam" id="PF13531">
    <property type="entry name" value="SBP_bac_11"/>
    <property type="match status" value="1"/>
</dbReference>
<protein>
    <submittedName>
        <fullName evidence="7">Molybdate ABC transporter substrate-binding protein</fullName>
    </submittedName>
</protein>
<dbReference type="GO" id="GO:0030973">
    <property type="term" value="F:molybdate ion binding"/>
    <property type="evidence" value="ECO:0007669"/>
    <property type="project" value="InterPro"/>
</dbReference>
<proteinExistence type="inferred from homology"/>
<dbReference type="AlphaFoldDB" id="A0A934PPK2"/>
<keyword evidence="8" id="KW-1185">Reference proteome</keyword>
<dbReference type="InterPro" id="IPR005950">
    <property type="entry name" value="ModA"/>
</dbReference>
<evidence type="ECO:0000256" key="5">
    <source>
        <dbReference type="ARBA" id="ARBA00062515"/>
    </source>
</evidence>
<dbReference type="FunFam" id="3.40.190.10:FF:000035">
    <property type="entry name" value="Molybdate ABC transporter substrate-binding protein"/>
    <property type="match status" value="1"/>
</dbReference>
<reference evidence="7" key="1">
    <citation type="submission" date="2020-12" db="EMBL/GenBank/DDBJ databases">
        <title>Bacterial novel species Flavobacterium sp. SE-1-e isolated from soil.</title>
        <authorList>
            <person name="Jung H.-Y."/>
        </authorList>
    </citation>
    <scope>NUCLEOTIDE SEQUENCE</scope>
    <source>
        <strain evidence="7">SE-1-e</strain>
    </source>
</reference>
<dbReference type="Proteomes" id="UP000609172">
    <property type="component" value="Unassembled WGS sequence"/>
</dbReference>
<feature type="binding site" evidence="6">
    <location>
        <position position="59"/>
    </location>
    <ligand>
        <name>molybdate</name>
        <dbReference type="ChEBI" id="CHEBI:36264"/>
    </ligand>
</feature>
<dbReference type="SUPFAM" id="SSF53850">
    <property type="entry name" value="Periplasmic binding protein-like II"/>
    <property type="match status" value="1"/>
</dbReference>
<dbReference type="GO" id="GO:1901359">
    <property type="term" value="F:tungstate binding"/>
    <property type="evidence" value="ECO:0007669"/>
    <property type="project" value="UniProtKB-ARBA"/>
</dbReference>
<evidence type="ECO:0000256" key="3">
    <source>
        <dbReference type="ARBA" id="ARBA00022723"/>
    </source>
</evidence>
<comment type="caution">
    <text evidence="7">The sequence shown here is derived from an EMBL/GenBank/DDBJ whole genome shotgun (WGS) entry which is preliminary data.</text>
</comment>
<dbReference type="CDD" id="cd13539">
    <property type="entry name" value="PBP2_AvModA"/>
    <property type="match status" value="1"/>
</dbReference>
<dbReference type="RefSeq" id="WP_200107188.1">
    <property type="nucleotide sequence ID" value="NZ_JAEHFV010000008.1"/>
</dbReference>
<dbReference type="InterPro" id="IPR044084">
    <property type="entry name" value="AvModA-like_subst-bd"/>
</dbReference>
<evidence type="ECO:0000256" key="1">
    <source>
        <dbReference type="ARBA" id="ARBA00009175"/>
    </source>
</evidence>